<evidence type="ECO:0000313" key="9">
    <source>
        <dbReference type="EMBL" id="KAF7996900.1"/>
    </source>
</evidence>
<dbReference type="Pfam" id="PF20998">
    <property type="entry name" value="Nol11_C"/>
    <property type="match status" value="1"/>
</dbReference>
<evidence type="ECO:0000256" key="4">
    <source>
        <dbReference type="ARBA" id="ARBA00023159"/>
    </source>
</evidence>
<keyword evidence="3" id="KW-0805">Transcription regulation</keyword>
<keyword evidence="4" id="KW-0010">Activator</keyword>
<keyword evidence="5" id="KW-0804">Transcription</keyword>
<evidence type="ECO:0000259" key="8">
    <source>
        <dbReference type="Pfam" id="PF20998"/>
    </source>
</evidence>
<keyword evidence="2" id="KW-0698">rRNA processing</keyword>
<dbReference type="GO" id="GO:0005730">
    <property type="term" value="C:nucleolus"/>
    <property type="evidence" value="ECO:0007669"/>
    <property type="project" value="UniProtKB-SubCell"/>
</dbReference>
<gene>
    <name evidence="9" type="ORF">HCN44_002546</name>
</gene>
<name>A0A834Y066_APHGI</name>
<dbReference type="PANTHER" id="PTHR15633">
    <property type="entry name" value="NUCLEOLAR PROTEIN 11"/>
    <property type="match status" value="1"/>
</dbReference>
<dbReference type="InterPro" id="IPR042859">
    <property type="entry name" value="NOL11"/>
</dbReference>
<evidence type="ECO:0000256" key="2">
    <source>
        <dbReference type="ARBA" id="ARBA00022552"/>
    </source>
</evidence>
<accession>A0A834Y066</accession>
<evidence type="ECO:0008006" key="11">
    <source>
        <dbReference type="Google" id="ProtNLM"/>
    </source>
</evidence>
<dbReference type="PANTHER" id="PTHR15633:SF2">
    <property type="entry name" value="NUCLEOLAR PROTEIN 11"/>
    <property type="match status" value="1"/>
</dbReference>
<dbReference type="AlphaFoldDB" id="A0A834Y066"/>
<dbReference type="InterPro" id="IPR012584">
    <property type="entry name" value="NOL11_N"/>
</dbReference>
<dbReference type="GO" id="GO:0003723">
    <property type="term" value="F:RNA binding"/>
    <property type="evidence" value="ECO:0007669"/>
    <property type="project" value="TreeGrafter"/>
</dbReference>
<dbReference type="Pfam" id="PF08168">
    <property type="entry name" value="NOL11_N"/>
    <property type="match status" value="1"/>
</dbReference>
<comment type="caution">
    <text evidence="9">The sequence shown here is derived from an EMBL/GenBank/DDBJ whole genome shotgun (WGS) entry which is preliminary data.</text>
</comment>
<evidence type="ECO:0000256" key="5">
    <source>
        <dbReference type="ARBA" id="ARBA00023163"/>
    </source>
</evidence>
<dbReference type="GO" id="GO:0030490">
    <property type="term" value="P:maturation of SSU-rRNA"/>
    <property type="evidence" value="ECO:0007669"/>
    <property type="project" value="InterPro"/>
</dbReference>
<evidence type="ECO:0000256" key="6">
    <source>
        <dbReference type="ARBA" id="ARBA00023242"/>
    </source>
</evidence>
<evidence type="ECO:0000256" key="3">
    <source>
        <dbReference type="ARBA" id="ARBA00023015"/>
    </source>
</evidence>
<dbReference type="Proteomes" id="UP000639338">
    <property type="component" value="Unassembled WGS sequence"/>
</dbReference>
<sequence length="611" mass="70626">MAKLTSYNKLCPLIDLQNLLGVEKDADNGCAIVTLGRKIAFRYKLQDFKQLSSWSTTERFTTQVIYESKTNRYAAVFNESQIKVWTEQDAKLDAIKSKKFNHPFNTLLSCDNGTIIVVRYDGATASLQWALDNRKTWKDIGFLKPNEKLSDCRLITIKSKTYLCGLIRTDTTCSYVTIGLHDDTYLIDYETIKKIELKRISEQLVGHVVIENNNNAYLLTLWSHGRLYSYQLIDKTNDKTPGMLISVFSSISTKNQVLMVALNETTIAAYGANVHEEGAVLLIYNITFKFVQAIENLKLYIKDAKLWRIDDKLLLAENQHLRLASYCLASQRIETMLGSSLRFKNDEKKQEHDSDIIEIQETILANWQDTKNIIPKQLSMIGVPKKIAKQINIYLNEGICDAVIQKTIIPELIKVKDISTILWCLDNLKDQPEKIIADLLSFSLRTSDDTFKQIKQQQQPQQNGTPNKKNKSITRNDFLDKLFKTNFYDLSLLNYLKSELTFNEVLRLMNYIIDKFNNQHDTCQFGPNDKQLYEWASLLLDSHYQHYLLSQDPAVLSMLNKMEEILCDHHQLLKDIEDLRPMFYRLSNGKPVKLSSTDFNKFYSIEEIQLC</sequence>
<comment type="subcellular location">
    <subcellularLocation>
        <location evidence="1">Nucleus</location>
        <location evidence="1">Nucleolus</location>
    </subcellularLocation>
</comment>
<dbReference type="OrthoDB" id="6502630at2759"/>
<evidence type="ECO:0000256" key="1">
    <source>
        <dbReference type="ARBA" id="ARBA00004604"/>
    </source>
</evidence>
<evidence type="ECO:0000313" key="10">
    <source>
        <dbReference type="Proteomes" id="UP000639338"/>
    </source>
</evidence>
<protein>
    <recommendedName>
        <fullName evidence="11">Nucleolar protein 11</fullName>
    </recommendedName>
</protein>
<proteinExistence type="predicted"/>
<feature type="domain" description="Nucleolar protein 11 C-terminal" evidence="8">
    <location>
        <begin position="403"/>
        <end position="610"/>
    </location>
</feature>
<evidence type="ECO:0000259" key="7">
    <source>
        <dbReference type="Pfam" id="PF08168"/>
    </source>
</evidence>
<keyword evidence="10" id="KW-1185">Reference proteome</keyword>
<dbReference type="InterPro" id="IPR048897">
    <property type="entry name" value="Nol11_C"/>
</dbReference>
<keyword evidence="6" id="KW-0539">Nucleus</keyword>
<reference evidence="9 10" key="1">
    <citation type="submission" date="2020-08" db="EMBL/GenBank/DDBJ databases">
        <title>Aphidius gifuensis genome sequencing and assembly.</title>
        <authorList>
            <person name="Du Z."/>
        </authorList>
    </citation>
    <scope>NUCLEOTIDE SEQUENCE [LARGE SCALE GENOMIC DNA]</scope>
    <source>
        <strain evidence="9">YNYX2018</strain>
        <tissue evidence="9">Adults</tissue>
    </source>
</reference>
<dbReference type="EMBL" id="JACMRX010000001">
    <property type="protein sequence ID" value="KAF7996900.1"/>
    <property type="molecule type" value="Genomic_DNA"/>
</dbReference>
<organism evidence="9 10">
    <name type="scientific">Aphidius gifuensis</name>
    <name type="common">Parasitoid wasp</name>
    <dbReference type="NCBI Taxonomy" id="684658"/>
    <lineage>
        <taxon>Eukaryota</taxon>
        <taxon>Metazoa</taxon>
        <taxon>Ecdysozoa</taxon>
        <taxon>Arthropoda</taxon>
        <taxon>Hexapoda</taxon>
        <taxon>Insecta</taxon>
        <taxon>Pterygota</taxon>
        <taxon>Neoptera</taxon>
        <taxon>Endopterygota</taxon>
        <taxon>Hymenoptera</taxon>
        <taxon>Apocrita</taxon>
        <taxon>Ichneumonoidea</taxon>
        <taxon>Braconidae</taxon>
        <taxon>Aphidiinae</taxon>
        <taxon>Aphidius</taxon>
    </lineage>
</organism>
<feature type="domain" description="Nucleolar protein 11 N-terminal" evidence="7">
    <location>
        <begin position="1"/>
        <end position="326"/>
    </location>
</feature>